<sequence>MKVGIYIGSTEEDEVFYNGKLHSATRANNLPKPPLSGNWVKITASATDTCGLLVFTITDIMNETDTLPLVTRNLKGLLKTKDSIIVLPSSTIWSRHFGQVGDKMKAAATLQKDQSYTASLTWNKEKKLFELLKSSDAQLDAQNAIFKKYEAENLVGARATVCSIQQPAVTPVEVKNKEINIMVEEDEWVTGVVVKHSVTGRDLVMYNEKYGGVIVKYQQHTVITINQEAIRPTAGMLARFTLKKGRFEFEPEPRKVEMYQYQAEKVDYLAKDKLQKVVDHQNRRTNHKNACTLLVDAMARYDGVHFVVYTKGPPKERLLTAIDPHRCVQEPDRRTEYILRLACFYRDGTLMWKVISMLKILSQNAALLERVIEFVAEVREEPAKSGQMEARANLRSSLQEIGLNAPMALSQRFAGPNIEIQRPTQATKVTEERRSLSNEQRRPVILSSHLISSTPNENSPGYVKARGSGESSSISLDGDEGVEILKPAYVSEKWKHHKSEEGWHYGWCYIFYDRDNKQEQLKVVSTSNQRFMASYSIREKNKVMGHWIEFKERDRFAEQMTVLERKDFPKCRLMLKRTEIELELTYRDRGDGKKHLFKNDLIGDVILPDFGGKYTDGATYLLWFLVDAKMYPARSEFPRIKNVMTDCQWGTGEYSDSEDTSEYSDSEDTSDEIVEEESEVRLPVILDDNGATVKECRPTIPISEGKPMVLPNSTRNPLLHPPPLAYRELVSRIMRIPEAIDIIERMATAR</sequence>
<evidence type="ECO:0000313" key="3">
    <source>
        <dbReference type="WBParaSite" id="MBELARI_LOCUS3946"/>
    </source>
</evidence>
<dbReference type="WBParaSite" id="MBELARI_LOCUS3946">
    <property type="protein sequence ID" value="MBELARI_LOCUS3946"/>
    <property type="gene ID" value="MBELARI_LOCUS3946"/>
</dbReference>
<feature type="compositionally biased region" description="Polar residues" evidence="1">
    <location>
        <begin position="450"/>
        <end position="459"/>
    </location>
</feature>
<evidence type="ECO:0000313" key="2">
    <source>
        <dbReference type="Proteomes" id="UP000887575"/>
    </source>
</evidence>
<protein>
    <submittedName>
        <fullName evidence="3">Uncharacterized protein</fullName>
    </submittedName>
</protein>
<name>A0AAF3FDA4_9BILA</name>
<proteinExistence type="predicted"/>
<organism evidence="2 3">
    <name type="scientific">Mesorhabditis belari</name>
    <dbReference type="NCBI Taxonomy" id="2138241"/>
    <lineage>
        <taxon>Eukaryota</taxon>
        <taxon>Metazoa</taxon>
        <taxon>Ecdysozoa</taxon>
        <taxon>Nematoda</taxon>
        <taxon>Chromadorea</taxon>
        <taxon>Rhabditida</taxon>
        <taxon>Rhabditina</taxon>
        <taxon>Rhabditomorpha</taxon>
        <taxon>Rhabditoidea</taxon>
        <taxon>Rhabditidae</taxon>
        <taxon>Mesorhabditinae</taxon>
        <taxon>Mesorhabditis</taxon>
    </lineage>
</organism>
<feature type="region of interest" description="Disordered" evidence="1">
    <location>
        <begin position="450"/>
        <end position="476"/>
    </location>
</feature>
<reference evidence="3" key="1">
    <citation type="submission" date="2024-02" db="UniProtKB">
        <authorList>
            <consortium name="WormBaseParasite"/>
        </authorList>
    </citation>
    <scope>IDENTIFICATION</scope>
</reference>
<dbReference type="Proteomes" id="UP000887575">
    <property type="component" value="Unassembled WGS sequence"/>
</dbReference>
<evidence type="ECO:0000256" key="1">
    <source>
        <dbReference type="SAM" id="MobiDB-lite"/>
    </source>
</evidence>
<accession>A0AAF3FDA4</accession>
<dbReference type="AlphaFoldDB" id="A0AAF3FDA4"/>
<feature type="region of interest" description="Disordered" evidence="1">
    <location>
        <begin position="651"/>
        <end position="676"/>
    </location>
</feature>
<keyword evidence="2" id="KW-1185">Reference proteome</keyword>
<feature type="compositionally biased region" description="Acidic residues" evidence="1">
    <location>
        <begin position="655"/>
        <end position="676"/>
    </location>
</feature>